<dbReference type="EMBL" id="JRES01001633">
    <property type="protein sequence ID" value="KNC21325.1"/>
    <property type="molecule type" value="Genomic_DNA"/>
</dbReference>
<keyword evidence="6 8" id="KW-0472">Membrane</keyword>
<evidence type="ECO:0000313" key="11">
    <source>
        <dbReference type="Proteomes" id="UP000037069"/>
    </source>
</evidence>
<comment type="subcellular location">
    <subcellularLocation>
        <location evidence="1">Cell membrane</location>
    </subcellularLocation>
</comment>
<evidence type="ECO:0000256" key="7">
    <source>
        <dbReference type="ARBA" id="ARBA00023180"/>
    </source>
</evidence>
<comment type="caution">
    <text evidence="9">The sequence shown here is derived from an EMBL/GenBank/DDBJ whole genome shotgun (WGS) entry which is preliminary data.</text>
</comment>
<dbReference type="OrthoDB" id="18585at2759"/>
<dbReference type="GO" id="GO:0005737">
    <property type="term" value="C:cytoplasm"/>
    <property type="evidence" value="ECO:0007669"/>
    <property type="project" value="TreeGrafter"/>
</dbReference>
<evidence type="ECO:0000256" key="6">
    <source>
        <dbReference type="ARBA" id="ARBA00023136"/>
    </source>
</evidence>
<keyword evidence="5 8" id="KW-1133">Transmembrane helix</keyword>
<evidence type="ECO:0000256" key="3">
    <source>
        <dbReference type="ARBA" id="ARBA00022475"/>
    </source>
</evidence>
<evidence type="ECO:0000256" key="2">
    <source>
        <dbReference type="ARBA" id="ARBA00010532"/>
    </source>
</evidence>
<keyword evidence="11" id="KW-1185">Reference proteome</keyword>
<accession>A0A0L0BMH1</accession>
<gene>
    <name evidence="10" type="ORF">FF38_01173</name>
    <name evidence="9" type="ORF">FF38_10717</name>
</gene>
<dbReference type="PRINTS" id="PR01609">
    <property type="entry name" value="CD36FAMILY"/>
</dbReference>
<comment type="similarity">
    <text evidence="2">Belongs to the CD36 family.</text>
</comment>
<dbReference type="Proteomes" id="UP000037069">
    <property type="component" value="Unassembled WGS sequence"/>
</dbReference>
<evidence type="ECO:0000256" key="4">
    <source>
        <dbReference type="ARBA" id="ARBA00022692"/>
    </source>
</evidence>
<dbReference type="OMA" id="IAQTIEM"/>
<dbReference type="GO" id="GO:0005886">
    <property type="term" value="C:plasma membrane"/>
    <property type="evidence" value="ECO:0007669"/>
    <property type="project" value="UniProtKB-SubCell"/>
</dbReference>
<evidence type="ECO:0000256" key="8">
    <source>
        <dbReference type="SAM" id="Phobius"/>
    </source>
</evidence>
<dbReference type="EMBL" id="JRES01000886">
    <property type="protein sequence ID" value="KNC27550.1"/>
    <property type="molecule type" value="Genomic_DNA"/>
</dbReference>
<evidence type="ECO:0000256" key="5">
    <source>
        <dbReference type="ARBA" id="ARBA00022989"/>
    </source>
</evidence>
<dbReference type="AlphaFoldDB" id="A0A0L0BMH1"/>
<sequence length="396" mass="44916">TLTSLSPKLGYVLSKTISVILTAAKFKPFINITADQLVFGYDDPLVSLAHKFYPKHLRPGERMGLLLARNGTLSEVSTIKTGHNDMNEFGYIDRLNGLDHLPHWQQPPCTSITGSEGSFFPPRDITKSDMLYVYDKDLCRVIPLQYQKGVTKDGIDADLYKLPETSYGDAEHHPENQCFDTRDYDAVKGLQNISPCQYGAPVYLSNPHFYQADSSLLESVEGLNPNSSEHETYFKIQPKLGVPLEGKVRIQLNLKVTQARDVYPVKNFRSFIFPVMWLEEGISDLTPAIRRWIYVATVFAPTIIPIASYFMIVGGAFAIVFIFLRAYQNYVFARDPTLEILEMGRRSLRRGSSFIAHHQHKFMHRESYTLLKAMPTSCVDDREDVVPIMNTNNDSS</sequence>
<dbReference type="PANTHER" id="PTHR11923:SF88">
    <property type="entry name" value="DEBRIS BUSTER, ISOFORM D"/>
    <property type="match status" value="1"/>
</dbReference>
<evidence type="ECO:0000313" key="10">
    <source>
        <dbReference type="EMBL" id="KNC27550.1"/>
    </source>
</evidence>
<reference evidence="9 11" key="1">
    <citation type="journal article" date="2015" name="Nat. Commun.">
        <title>Lucilia cuprina genome unlocks parasitic fly biology to underpin future interventions.</title>
        <authorList>
            <person name="Anstead C.A."/>
            <person name="Korhonen P.K."/>
            <person name="Young N.D."/>
            <person name="Hall R.S."/>
            <person name="Jex A.R."/>
            <person name="Murali S.C."/>
            <person name="Hughes D.S."/>
            <person name="Lee S.F."/>
            <person name="Perry T."/>
            <person name="Stroehlein A.J."/>
            <person name="Ansell B.R."/>
            <person name="Breugelmans B."/>
            <person name="Hofmann A."/>
            <person name="Qu J."/>
            <person name="Dugan S."/>
            <person name="Lee S.L."/>
            <person name="Chao H."/>
            <person name="Dinh H."/>
            <person name="Han Y."/>
            <person name="Doddapaneni H.V."/>
            <person name="Worley K.C."/>
            <person name="Muzny D.M."/>
            <person name="Ioannidis P."/>
            <person name="Waterhouse R.M."/>
            <person name="Zdobnov E.M."/>
            <person name="James P.J."/>
            <person name="Bagnall N.H."/>
            <person name="Kotze A.C."/>
            <person name="Gibbs R.A."/>
            <person name="Richards S."/>
            <person name="Batterham P."/>
            <person name="Gasser R.B."/>
        </authorList>
    </citation>
    <scope>NUCLEOTIDE SEQUENCE [LARGE SCALE GENOMIC DNA]</scope>
    <source>
        <strain evidence="9 11">LS</strain>
        <tissue evidence="9">Full body</tissue>
    </source>
</reference>
<dbReference type="PANTHER" id="PTHR11923">
    <property type="entry name" value="SCAVENGER RECEPTOR CLASS B TYPE-1 SR-B1"/>
    <property type="match status" value="1"/>
</dbReference>
<name>A0A0L0BMH1_LUCCU</name>
<evidence type="ECO:0008006" key="12">
    <source>
        <dbReference type="Google" id="ProtNLM"/>
    </source>
</evidence>
<protein>
    <recommendedName>
        <fullName evidence="12">Scavenger receptor class B member 1</fullName>
    </recommendedName>
</protein>
<keyword evidence="4 8" id="KW-0812">Transmembrane</keyword>
<evidence type="ECO:0000256" key="1">
    <source>
        <dbReference type="ARBA" id="ARBA00004236"/>
    </source>
</evidence>
<proteinExistence type="inferred from homology"/>
<keyword evidence="7" id="KW-0325">Glycoprotein</keyword>
<feature type="transmembrane region" description="Helical" evidence="8">
    <location>
        <begin position="292"/>
        <end position="324"/>
    </location>
</feature>
<dbReference type="GO" id="GO:0005044">
    <property type="term" value="F:scavenger receptor activity"/>
    <property type="evidence" value="ECO:0007669"/>
    <property type="project" value="TreeGrafter"/>
</dbReference>
<organism evidence="9 11">
    <name type="scientific">Lucilia cuprina</name>
    <name type="common">Green bottle fly</name>
    <name type="synonym">Australian sheep blowfly</name>
    <dbReference type="NCBI Taxonomy" id="7375"/>
    <lineage>
        <taxon>Eukaryota</taxon>
        <taxon>Metazoa</taxon>
        <taxon>Ecdysozoa</taxon>
        <taxon>Arthropoda</taxon>
        <taxon>Hexapoda</taxon>
        <taxon>Insecta</taxon>
        <taxon>Pterygota</taxon>
        <taxon>Neoptera</taxon>
        <taxon>Endopterygota</taxon>
        <taxon>Diptera</taxon>
        <taxon>Brachycera</taxon>
        <taxon>Muscomorpha</taxon>
        <taxon>Oestroidea</taxon>
        <taxon>Calliphoridae</taxon>
        <taxon>Luciliinae</taxon>
        <taxon>Lucilia</taxon>
    </lineage>
</organism>
<keyword evidence="3" id="KW-1003">Cell membrane</keyword>
<dbReference type="Pfam" id="PF01130">
    <property type="entry name" value="CD36"/>
    <property type="match status" value="1"/>
</dbReference>
<dbReference type="InterPro" id="IPR002159">
    <property type="entry name" value="CD36_fam"/>
</dbReference>
<evidence type="ECO:0000313" key="9">
    <source>
        <dbReference type="EMBL" id="KNC21325.1"/>
    </source>
</evidence>
<feature type="non-terminal residue" evidence="9">
    <location>
        <position position="1"/>
    </location>
</feature>